<dbReference type="EMBL" id="KV878215">
    <property type="protein sequence ID" value="OJJ32122.1"/>
    <property type="molecule type" value="Genomic_DNA"/>
</dbReference>
<sequence length="344" mass="38526">MLSMWRFLVYVCVSVTAVALPPSSTRQHAFNWNSTKYLIAFGDSYTYVQGTHGRQNFSFIGDQLDFAYDGQDLLSNMIFQNQTSTAEGGPNWIEFLTGCGVKDGLVSPLNCERQLWDFAFAGADISVAHTPLHHKYTISLVNQITQYKTYGHPILKNIVDPSQTLITVWIGINDINDSADYNVHFPTFYNTLMTTLFSSIQTLYSLGYRSFLFLNLPPLDKTPANQAASTITPSPNATQITWYNDALVTHAAAFHRNHTNTNVLVFDAHSVLGNIMDHPAEYGIVNTTSFCAGYDQPDINWNYESYGCPTPLSKYFWFNSGHLTSHVHEVLADALEATLKGWEG</sequence>
<feature type="signal peptide" evidence="2">
    <location>
        <begin position="1"/>
        <end position="19"/>
    </location>
</feature>
<evidence type="ECO:0000313" key="3">
    <source>
        <dbReference type="EMBL" id="OJJ32122.1"/>
    </source>
</evidence>
<evidence type="ECO:0008006" key="5">
    <source>
        <dbReference type="Google" id="ProtNLM"/>
    </source>
</evidence>
<dbReference type="Gene3D" id="3.40.50.1110">
    <property type="entry name" value="SGNH hydrolase"/>
    <property type="match status" value="1"/>
</dbReference>
<dbReference type="PANTHER" id="PTHR45648:SF85">
    <property type="entry name" value="A, PUTATIVE (AFU_ORTHOLOGUE AFUA_2G10760)-RELATED"/>
    <property type="match status" value="1"/>
</dbReference>
<dbReference type="VEuPathDB" id="FungiDB:ASPWEDRAFT_186337"/>
<dbReference type="GeneID" id="63747974"/>
<dbReference type="STRING" id="1073089.A0A1L9RB19"/>
<dbReference type="OrthoDB" id="1600564at2759"/>
<dbReference type="InterPro" id="IPR051058">
    <property type="entry name" value="GDSL_Est/Lipase"/>
</dbReference>
<keyword evidence="4" id="KW-1185">Reference proteome</keyword>
<dbReference type="GO" id="GO:0016788">
    <property type="term" value="F:hydrolase activity, acting on ester bonds"/>
    <property type="evidence" value="ECO:0007669"/>
    <property type="project" value="InterPro"/>
</dbReference>
<protein>
    <recommendedName>
        <fullName evidence="5">SGNH hydrolase-type esterase domain-containing protein</fullName>
    </recommendedName>
</protein>
<dbReference type="InterPro" id="IPR036514">
    <property type="entry name" value="SGNH_hydro_sf"/>
</dbReference>
<dbReference type="CDD" id="cd01846">
    <property type="entry name" value="fatty_acyltransferase_like"/>
    <property type="match status" value="1"/>
</dbReference>
<gene>
    <name evidence="3" type="ORF">ASPWEDRAFT_186337</name>
</gene>
<evidence type="ECO:0000313" key="4">
    <source>
        <dbReference type="Proteomes" id="UP000184383"/>
    </source>
</evidence>
<dbReference type="RefSeq" id="XP_040685799.1">
    <property type="nucleotide sequence ID" value="XM_040832126.1"/>
</dbReference>
<dbReference type="Proteomes" id="UP000184383">
    <property type="component" value="Unassembled WGS sequence"/>
</dbReference>
<organism evidence="3 4">
    <name type="scientific">Aspergillus wentii DTO 134E9</name>
    <dbReference type="NCBI Taxonomy" id="1073089"/>
    <lineage>
        <taxon>Eukaryota</taxon>
        <taxon>Fungi</taxon>
        <taxon>Dikarya</taxon>
        <taxon>Ascomycota</taxon>
        <taxon>Pezizomycotina</taxon>
        <taxon>Eurotiomycetes</taxon>
        <taxon>Eurotiomycetidae</taxon>
        <taxon>Eurotiales</taxon>
        <taxon>Aspergillaceae</taxon>
        <taxon>Aspergillus</taxon>
        <taxon>Aspergillus subgen. Cremei</taxon>
    </lineage>
</organism>
<dbReference type="AlphaFoldDB" id="A0A1L9RB19"/>
<dbReference type="SUPFAM" id="SSF52266">
    <property type="entry name" value="SGNH hydrolase"/>
    <property type="match status" value="1"/>
</dbReference>
<keyword evidence="2" id="KW-0732">Signal</keyword>
<dbReference type="InterPro" id="IPR001087">
    <property type="entry name" value="GDSL"/>
</dbReference>
<proteinExistence type="predicted"/>
<feature type="chain" id="PRO_5012883050" description="SGNH hydrolase-type esterase domain-containing protein" evidence="2">
    <location>
        <begin position="20"/>
        <end position="344"/>
    </location>
</feature>
<dbReference type="Pfam" id="PF00657">
    <property type="entry name" value="Lipase_GDSL"/>
    <property type="match status" value="1"/>
</dbReference>
<keyword evidence="1" id="KW-0378">Hydrolase</keyword>
<evidence type="ECO:0000256" key="1">
    <source>
        <dbReference type="ARBA" id="ARBA00022801"/>
    </source>
</evidence>
<name>A0A1L9RB19_ASPWE</name>
<evidence type="ECO:0000256" key="2">
    <source>
        <dbReference type="SAM" id="SignalP"/>
    </source>
</evidence>
<reference evidence="4" key="1">
    <citation type="journal article" date="2017" name="Genome Biol.">
        <title>Comparative genomics reveals high biological diversity and specific adaptations in the industrially and medically important fungal genus Aspergillus.</title>
        <authorList>
            <person name="de Vries R.P."/>
            <person name="Riley R."/>
            <person name="Wiebenga A."/>
            <person name="Aguilar-Osorio G."/>
            <person name="Amillis S."/>
            <person name="Uchima C.A."/>
            <person name="Anderluh G."/>
            <person name="Asadollahi M."/>
            <person name="Askin M."/>
            <person name="Barry K."/>
            <person name="Battaglia E."/>
            <person name="Bayram O."/>
            <person name="Benocci T."/>
            <person name="Braus-Stromeyer S.A."/>
            <person name="Caldana C."/>
            <person name="Canovas D."/>
            <person name="Cerqueira G.C."/>
            <person name="Chen F."/>
            <person name="Chen W."/>
            <person name="Choi C."/>
            <person name="Clum A."/>
            <person name="Dos Santos R.A."/>
            <person name="Damasio A.R."/>
            <person name="Diallinas G."/>
            <person name="Emri T."/>
            <person name="Fekete E."/>
            <person name="Flipphi M."/>
            <person name="Freyberg S."/>
            <person name="Gallo A."/>
            <person name="Gournas C."/>
            <person name="Habgood R."/>
            <person name="Hainaut M."/>
            <person name="Harispe M.L."/>
            <person name="Henrissat B."/>
            <person name="Hilden K.S."/>
            <person name="Hope R."/>
            <person name="Hossain A."/>
            <person name="Karabika E."/>
            <person name="Karaffa L."/>
            <person name="Karanyi Z."/>
            <person name="Krasevec N."/>
            <person name="Kuo A."/>
            <person name="Kusch H."/>
            <person name="LaButti K."/>
            <person name="Lagendijk E.L."/>
            <person name="Lapidus A."/>
            <person name="Levasseur A."/>
            <person name="Lindquist E."/>
            <person name="Lipzen A."/>
            <person name="Logrieco A.F."/>
            <person name="MacCabe A."/>
            <person name="Maekelae M.R."/>
            <person name="Malavazi I."/>
            <person name="Melin P."/>
            <person name="Meyer V."/>
            <person name="Mielnichuk N."/>
            <person name="Miskei M."/>
            <person name="Molnar A.P."/>
            <person name="Mule G."/>
            <person name="Ngan C.Y."/>
            <person name="Orejas M."/>
            <person name="Orosz E."/>
            <person name="Ouedraogo J.P."/>
            <person name="Overkamp K.M."/>
            <person name="Park H.-S."/>
            <person name="Perrone G."/>
            <person name="Piumi F."/>
            <person name="Punt P.J."/>
            <person name="Ram A.F."/>
            <person name="Ramon A."/>
            <person name="Rauscher S."/>
            <person name="Record E."/>
            <person name="Riano-Pachon D.M."/>
            <person name="Robert V."/>
            <person name="Roehrig J."/>
            <person name="Ruller R."/>
            <person name="Salamov A."/>
            <person name="Salih N.S."/>
            <person name="Samson R.A."/>
            <person name="Sandor E."/>
            <person name="Sanguinetti M."/>
            <person name="Schuetze T."/>
            <person name="Sepcic K."/>
            <person name="Shelest E."/>
            <person name="Sherlock G."/>
            <person name="Sophianopoulou V."/>
            <person name="Squina F.M."/>
            <person name="Sun H."/>
            <person name="Susca A."/>
            <person name="Todd R.B."/>
            <person name="Tsang A."/>
            <person name="Unkles S.E."/>
            <person name="van de Wiele N."/>
            <person name="van Rossen-Uffink D."/>
            <person name="Oliveira J.V."/>
            <person name="Vesth T.C."/>
            <person name="Visser J."/>
            <person name="Yu J.-H."/>
            <person name="Zhou M."/>
            <person name="Andersen M.R."/>
            <person name="Archer D.B."/>
            <person name="Baker S.E."/>
            <person name="Benoit I."/>
            <person name="Brakhage A.A."/>
            <person name="Braus G.H."/>
            <person name="Fischer R."/>
            <person name="Frisvad J.C."/>
            <person name="Goldman G.H."/>
            <person name="Houbraken J."/>
            <person name="Oakley B."/>
            <person name="Pocsi I."/>
            <person name="Scazzocchio C."/>
            <person name="Seiboth B."/>
            <person name="vanKuyk P.A."/>
            <person name="Wortman J."/>
            <person name="Dyer P.S."/>
            <person name="Grigoriev I.V."/>
        </authorList>
    </citation>
    <scope>NUCLEOTIDE SEQUENCE [LARGE SCALE GENOMIC DNA]</scope>
    <source>
        <strain evidence="4">DTO 134E9</strain>
    </source>
</reference>
<accession>A0A1L9RB19</accession>
<dbReference type="PANTHER" id="PTHR45648">
    <property type="entry name" value="GDSL LIPASE/ACYLHYDROLASE FAMILY PROTEIN (AFU_ORTHOLOGUE AFUA_4G14700)"/>
    <property type="match status" value="1"/>
</dbReference>